<dbReference type="AlphaFoldDB" id="A0A1M6D463"/>
<accession>A0A1M6D463</accession>
<dbReference type="EMBL" id="FQYW01000010">
    <property type="protein sequence ID" value="SHI68062.1"/>
    <property type="molecule type" value="Genomic_DNA"/>
</dbReference>
<name>A0A1M6D463_9FIRM</name>
<gene>
    <name evidence="1" type="ORF">SAMN02745671_01315</name>
</gene>
<evidence type="ECO:0000313" key="2">
    <source>
        <dbReference type="Proteomes" id="UP000191240"/>
    </source>
</evidence>
<proteinExistence type="predicted"/>
<organism evidence="1 2">
    <name type="scientific">Anaerovibrio lipolyticus DSM 3074</name>
    <dbReference type="NCBI Taxonomy" id="1120997"/>
    <lineage>
        <taxon>Bacteria</taxon>
        <taxon>Bacillati</taxon>
        <taxon>Bacillota</taxon>
        <taxon>Negativicutes</taxon>
        <taxon>Selenomonadales</taxon>
        <taxon>Selenomonadaceae</taxon>
        <taxon>Anaerovibrio</taxon>
    </lineage>
</organism>
<protein>
    <submittedName>
        <fullName evidence="1">Uncharacterized protein</fullName>
    </submittedName>
</protein>
<dbReference type="Proteomes" id="UP000191240">
    <property type="component" value="Unassembled WGS sequence"/>
</dbReference>
<sequence>MADLDDIDIEQMDEDSFVNYLMPFVENILHDEILKSIKKLLTIEQFRNERARLMYIEKCYELPEKHTLNLVERLVKLRKPDAGIDVDYVAKVLTFPATNVLNRCYCDPEYEKEGLDFLRKHLHKAWQFIFE</sequence>
<evidence type="ECO:0000313" key="1">
    <source>
        <dbReference type="EMBL" id="SHI68062.1"/>
    </source>
</evidence>
<reference evidence="1 2" key="1">
    <citation type="submission" date="2016-11" db="EMBL/GenBank/DDBJ databases">
        <authorList>
            <person name="Jaros S."/>
            <person name="Januszkiewicz K."/>
            <person name="Wedrychowicz H."/>
        </authorList>
    </citation>
    <scope>NUCLEOTIDE SEQUENCE [LARGE SCALE GENOMIC DNA]</scope>
    <source>
        <strain evidence="1 2">DSM 3074</strain>
    </source>
</reference>